<dbReference type="PANTHER" id="PTHR31319:SF110">
    <property type="entry name" value="CCT MOTIF FAMILY PROTEIN"/>
    <property type="match status" value="1"/>
</dbReference>
<comment type="subcellular location">
    <subcellularLocation>
        <location evidence="1 3">Nucleus</location>
    </subcellularLocation>
</comment>
<dbReference type="PANTHER" id="PTHR31319">
    <property type="entry name" value="ZINC FINGER PROTEIN CONSTANS-LIKE 4"/>
    <property type="match status" value="1"/>
</dbReference>
<feature type="domain" description="CCT" evidence="4">
    <location>
        <begin position="186"/>
        <end position="228"/>
    </location>
</feature>
<gene>
    <name evidence="5" type="ORF">QVD17_30969</name>
</gene>
<dbReference type="AlphaFoldDB" id="A0AAD8K682"/>
<proteinExistence type="predicted"/>
<organism evidence="5 6">
    <name type="scientific">Tagetes erecta</name>
    <name type="common">African marigold</name>
    <dbReference type="NCBI Taxonomy" id="13708"/>
    <lineage>
        <taxon>Eukaryota</taxon>
        <taxon>Viridiplantae</taxon>
        <taxon>Streptophyta</taxon>
        <taxon>Embryophyta</taxon>
        <taxon>Tracheophyta</taxon>
        <taxon>Spermatophyta</taxon>
        <taxon>Magnoliopsida</taxon>
        <taxon>eudicotyledons</taxon>
        <taxon>Gunneridae</taxon>
        <taxon>Pentapetalae</taxon>
        <taxon>asterids</taxon>
        <taxon>campanulids</taxon>
        <taxon>Asterales</taxon>
        <taxon>Asteraceae</taxon>
        <taxon>Asteroideae</taxon>
        <taxon>Heliantheae alliance</taxon>
        <taxon>Tageteae</taxon>
        <taxon>Tagetes</taxon>
    </lineage>
</organism>
<dbReference type="InterPro" id="IPR045281">
    <property type="entry name" value="CONSTANS-like"/>
</dbReference>
<dbReference type="Proteomes" id="UP001229421">
    <property type="component" value="Unassembled WGS sequence"/>
</dbReference>
<evidence type="ECO:0000259" key="4">
    <source>
        <dbReference type="PROSITE" id="PS51017"/>
    </source>
</evidence>
<evidence type="ECO:0000313" key="5">
    <source>
        <dbReference type="EMBL" id="KAK1415196.1"/>
    </source>
</evidence>
<evidence type="ECO:0000256" key="2">
    <source>
        <dbReference type="ARBA" id="ARBA00023242"/>
    </source>
</evidence>
<dbReference type="GO" id="GO:0005634">
    <property type="term" value="C:nucleus"/>
    <property type="evidence" value="ECO:0007669"/>
    <property type="project" value="UniProtKB-SubCell"/>
</dbReference>
<name>A0AAD8K682_TARER</name>
<evidence type="ECO:0000256" key="3">
    <source>
        <dbReference type="PROSITE-ProRule" id="PRU00357"/>
    </source>
</evidence>
<reference evidence="5" key="1">
    <citation type="journal article" date="2023" name="bioRxiv">
        <title>Improved chromosome-level genome assembly for marigold (Tagetes erecta).</title>
        <authorList>
            <person name="Jiang F."/>
            <person name="Yuan L."/>
            <person name="Wang S."/>
            <person name="Wang H."/>
            <person name="Xu D."/>
            <person name="Wang A."/>
            <person name="Fan W."/>
        </authorList>
    </citation>
    <scope>NUCLEOTIDE SEQUENCE</scope>
    <source>
        <strain evidence="5">WSJ</strain>
        <tissue evidence="5">Leaf</tissue>
    </source>
</reference>
<comment type="caution">
    <text evidence="5">The sequence shown here is derived from an EMBL/GenBank/DDBJ whole genome shotgun (WGS) entry which is preliminary data.</text>
</comment>
<dbReference type="PROSITE" id="PS51017">
    <property type="entry name" value="CCT"/>
    <property type="match status" value="1"/>
</dbReference>
<evidence type="ECO:0000256" key="1">
    <source>
        <dbReference type="ARBA" id="ARBA00004123"/>
    </source>
</evidence>
<protein>
    <recommendedName>
        <fullName evidence="4">CCT domain-containing protein</fullName>
    </recommendedName>
</protein>
<dbReference type="Pfam" id="PF06203">
    <property type="entry name" value="CCT"/>
    <property type="match status" value="1"/>
</dbReference>
<dbReference type="GO" id="GO:0009909">
    <property type="term" value="P:regulation of flower development"/>
    <property type="evidence" value="ECO:0007669"/>
    <property type="project" value="InterPro"/>
</dbReference>
<evidence type="ECO:0000313" key="6">
    <source>
        <dbReference type="Proteomes" id="UP001229421"/>
    </source>
</evidence>
<accession>A0AAD8K682</accession>
<dbReference type="GO" id="GO:0003700">
    <property type="term" value="F:DNA-binding transcription factor activity"/>
    <property type="evidence" value="ECO:0007669"/>
    <property type="project" value="TreeGrafter"/>
</dbReference>
<sequence>MYAPSSLISSPHVQQFHDFSYSHYSNASLGSVVESCVISDYDLGIEGDLFKAPEPILEQPEVTLQELNDEYFNNVFNEMSPLSEVLNCEFLVKTNESSVVKESVHPPGQIQKSVSSDCLGSMDRVHGAPNKPGFFINTQVEFGNVYGMRRAFSDGDIKTLSHGNENHTRSSFGQSHLMSDHIVEDRWQKLSRYRNKKTKRNFGRKVKYACRKALAESQPRIKGRFAKTEESEIWRK</sequence>
<dbReference type="InterPro" id="IPR010402">
    <property type="entry name" value="CCT_domain"/>
</dbReference>
<keyword evidence="2 3" id="KW-0539">Nucleus</keyword>
<keyword evidence="6" id="KW-1185">Reference proteome</keyword>
<dbReference type="EMBL" id="JAUHHV010000008">
    <property type="protein sequence ID" value="KAK1415196.1"/>
    <property type="molecule type" value="Genomic_DNA"/>
</dbReference>